<dbReference type="EMBL" id="ATGI01000005">
    <property type="protein sequence ID" value="EPF80149.1"/>
    <property type="molecule type" value="Genomic_DNA"/>
</dbReference>
<dbReference type="eggNOG" id="ENOG5032RII">
    <property type="taxonomic scope" value="Bacteria"/>
</dbReference>
<keyword evidence="3" id="KW-1185">Reference proteome</keyword>
<dbReference type="PATRIC" id="fig|421052.3.peg.598"/>
<evidence type="ECO:0000313" key="2">
    <source>
        <dbReference type="EMBL" id="EPF80149.1"/>
    </source>
</evidence>
<dbReference type="HOGENOM" id="CLU_592837_0_0_6"/>
<keyword evidence="1" id="KW-0732">Signal</keyword>
<organism evidence="2 3">
    <name type="scientific">Acinetobacter rudis CIP 110305</name>
    <dbReference type="NCBI Taxonomy" id="421052"/>
    <lineage>
        <taxon>Bacteria</taxon>
        <taxon>Pseudomonadati</taxon>
        <taxon>Pseudomonadota</taxon>
        <taxon>Gammaproteobacteria</taxon>
        <taxon>Moraxellales</taxon>
        <taxon>Moraxellaceae</taxon>
        <taxon>Acinetobacter</taxon>
    </lineage>
</organism>
<name>S3P175_9GAMM</name>
<accession>S3P175</accession>
<dbReference type="AlphaFoldDB" id="S3P175"/>
<gene>
    <name evidence="2" type="ORF">F945_00605</name>
</gene>
<evidence type="ECO:0000256" key="1">
    <source>
        <dbReference type="SAM" id="SignalP"/>
    </source>
</evidence>
<feature type="signal peptide" evidence="1">
    <location>
        <begin position="1"/>
        <end position="27"/>
    </location>
</feature>
<dbReference type="Proteomes" id="UP000014568">
    <property type="component" value="Unassembled WGS sequence"/>
</dbReference>
<dbReference type="OrthoDB" id="8612678at2"/>
<evidence type="ECO:0000313" key="3">
    <source>
        <dbReference type="Proteomes" id="UP000014568"/>
    </source>
</evidence>
<feature type="chain" id="PRO_5004512349" description="Tetratricopeptide repeat protein" evidence="1">
    <location>
        <begin position="28"/>
        <end position="462"/>
    </location>
</feature>
<reference evidence="2 3" key="1">
    <citation type="submission" date="2013-06" db="EMBL/GenBank/DDBJ databases">
        <title>The Genome Sequence of Acinetobacter rudis CIP 110305.</title>
        <authorList>
            <consortium name="The Broad Institute Genome Sequencing Platform"/>
            <consortium name="The Broad Institute Genome Sequencing Center for Infectious Disease"/>
            <person name="Cerqueira G."/>
            <person name="Feldgarden M."/>
            <person name="Courvalin P."/>
            <person name="Perichon B."/>
            <person name="Grillot-Courvalin C."/>
            <person name="Clermont D."/>
            <person name="Rocha E."/>
            <person name="Yoon E.-J."/>
            <person name="Nemec A."/>
            <person name="Young S.K."/>
            <person name="Zeng Q."/>
            <person name="Gargeya S."/>
            <person name="Fitzgerald M."/>
            <person name="Abouelleil A."/>
            <person name="Alvarado L."/>
            <person name="Berlin A.M."/>
            <person name="Chapman S.B."/>
            <person name="Dewar J."/>
            <person name="Goldberg J."/>
            <person name="Griggs A."/>
            <person name="Gujja S."/>
            <person name="Hansen M."/>
            <person name="Howarth C."/>
            <person name="Imamovic A."/>
            <person name="Larimer J."/>
            <person name="McCowan C."/>
            <person name="Murphy C."/>
            <person name="Pearson M."/>
            <person name="Priest M."/>
            <person name="Roberts A."/>
            <person name="Saif S."/>
            <person name="Shea T."/>
            <person name="Sykes S."/>
            <person name="Wortman J."/>
            <person name="Nusbaum C."/>
            <person name="Birren B."/>
        </authorList>
    </citation>
    <scope>NUCLEOTIDE SEQUENCE [LARGE SCALE GENOMIC DNA]</scope>
    <source>
        <strain evidence="2 3">CIP 110305</strain>
    </source>
</reference>
<proteinExistence type="predicted"/>
<dbReference type="PROSITE" id="PS51257">
    <property type="entry name" value="PROKAR_LIPOPROTEIN"/>
    <property type="match status" value="1"/>
</dbReference>
<dbReference type="RefSeq" id="WP_016655036.1">
    <property type="nucleotide sequence ID" value="NZ_KE340348.1"/>
</dbReference>
<evidence type="ECO:0008006" key="4">
    <source>
        <dbReference type="Google" id="ProtNLM"/>
    </source>
</evidence>
<sequence length="462" mass="53097">MAKKNFLKIISVIFFLCILSACTLKQAMQGYEKGDYVASIQVITNKLNQKQGYPRDSLKKSWLNVIDLSLNKLESLPANTLDQKIQRLEKIYQARQLVGSGFYANEFSGFNQRYPLQQINLDLAKLFYEKGNSIQLLTTESYRVKAETYETGLQHANYLDMASLAAKYRKEYSTRLAADYYQLANQSAKLKNYKTASEYFSKALTAYKSYGEYKDARSQFDKYNKLWRTEEAASLFEKAALKERVATRKVDYREVARLYSEAADVYIPFGDYKNAAGLAKVARNKSIITVAYSIHQDRGDDYCGSAYSQRLSERFKAKLEAKFKGYPYQLTNSMNSDIKINIDYASYFKEGRLEERNQVQSIVDAQGSVWKFNQKNESRKNEYELKADIYTRGDLRINKSVSKQKDSEQINVIYSGNVPAGYKNKTEGSLKDRNGLCLDIIGDVERELDYALDDIARQALRL</sequence>
<protein>
    <recommendedName>
        <fullName evidence="4">Tetratricopeptide repeat protein</fullName>
    </recommendedName>
</protein>
<comment type="caution">
    <text evidence="2">The sequence shown here is derived from an EMBL/GenBank/DDBJ whole genome shotgun (WGS) entry which is preliminary data.</text>
</comment>